<keyword evidence="5 8" id="KW-0812">Transmembrane</keyword>
<feature type="transmembrane region" description="Helical" evidence="8">
    <location>
        <begin position="62"/>
        <end position="84"/>
    </location>
</feature>
<evidence type="ECO:0000256" key="2">
    <source>
        <dbReference type="ARBA" id="ARBA00009212"/>
    </source>
</evidence>
<sequence length="92" mass="10010">MNPLDYAYTVTFVLLGAAVLLTLYRLVRGPSVMDRLVCLNAVSVLLVTFIAVEVALRGDHAYIGLVITFALLGFIGSLTAARFAERRAHDRG</sequence>
<organism evidence="9 10">
    <name type="scientific">Streptomonospora alba</name>
    <dbReference type="NCBI Taxonomy" id="183763"/>
    <lineage>
        <taxon>Bacteria</taxon>
        <taxon>Bacillati</taxon>
        <taxon>Actinomycetota</taxon>
        <taxon>Actinomycetes</taxon>
        <taxon>Streptosporangiales</taxon>
        <taxon>Nocardiopsidaceae</taxon>
        <taxon>Streptomonospora</taxon>
    </lineage>
</organism>
<dbReference type="Proteomes" id="UP000031675">
    <property type="component" value="Unassembled WGS sequence"/>
</dbReference>
<comment type="caution">
    <text evidence="9">The sequence shown here is derived from an EMBL/GenBank/DDBJ whole genome shotgun (WGS) entry which is preliminary data.</text>
</comment>
<feature type="transmembrane region" description="Helical" evidence="8">
    <location>
        <begin position="36"/>
        <end position="56"/>
    </location>
</feature>
<keyword evidence="10" id="KW-1185">Reference proteome</keyword>
<dbReference type="AlphaFoldDB" id="A0A0C2JH48"/>
<dbReference type="EMBL" id="JROO01000028">
    <property type="protein sequence ID" value="KIH98205.1"/>
    <property type="molecule type" value="Genomic_DNA"/>
</dbReference>
<evidence type="ECO:0000256" key="4">
    <source>
        <dbReference type="ARBA" id="ARBA00022475"/>
    </source>
</evidence>
<evidence type="ECO:0000256" key="5">
    <source>
        <dbReference type="ARBA" id="ARBA00022692"/>
    </source>
</evidence>
<comment type="similarity">
    <text evidence="2">Belongs to the CPA3 antiporters (TC 2.A.63) subunit F family.</text>
</comment>
<evidence type="ECO:0000313" key="9">
    <source>
        <dbReference type="EMBL" id="KIH98205.1"/>
    </source>
</evidence>
<dbReference type="Pfam" id="PF04066">
    <property type="entry name" value="MrpF_PhaF"/>
    <property type="match status" value="1"/>
</dbReference>
<evidence type="ECO:0000256" key="1">
    <source>
        <dbReference type="ARBA" id="ARBA00004651"/>
    </source>
</evidence>
<evidence type="ECO:0008006" key="11">
    <source>
        <dbReference type="Google" id="ProtNLM"/>
    </source>
</evidence>
<dbReference type="GO" id="GO:0015385">
    <property type="term" value="F:sodium:proton antiporter activity"/>
    <property type="evidence" value="ECO:0007669"/>
    <property type="project" value="TreeGrafter"/>
</dbReference>
<keyword evidence="4" id="KW-1003">Cell membrane</keyword>
<dbReference type="GO" id="GO:0005886">
    <property type="term" value="C:plasma membrane"/>
    <property type="evidence" value="ECO:0007669"/>
    <property type="project" value="UniProtKB-SubCell"/>
</dbReference>
<comment type="subcellular location">
    <subcellularLocation>
        <location evidence="1">Cell membrane</location>
        <topology evidence="1">Multi-pass membrane protein</topology>
    </subcellularLocation>
</comment>
<evidence type="ECO:0000256" key="8">
    <source>
        <dbReference type="SAM" id="Phobius"/>
    </source>
</evidence>
<reference evidence="10" key="1">
    <citation type="journal article" date="2015" name="Chem. Biol.">
        <title>Structure, bioactivity, and resistance mechanism of streptomonomicin, an unusual lasso Peptide from an understudied halophilic actinomycete.</title>
        <authorList>
            <person name="Metelev M."/>
            <person name="Tietz J.I."/>
            <person name="Melby J.O."/>
            <person name="Blair P.M."/>
            <person name="Zhu L."/>
            <person name="Livnat I."/>
            <person name="Severinov K."/>
            <person name="Mitchell D.A."/>
        </authorList>
    </citation>
    <scope>NUCLEOTIDE SEQUENCE [LARGE SCALE GENOMIC DNA]</scope>
    <source>
        <strain evidence="10">YIM 90003</strain>
    </source>
</reference>
<proteinExistence type="inferred from homology"/>
<dbReference type="STRING" id="183763.LP52_14910"/>
<gene>
    <name evidence="9" type="ORF">LP52_14910</name>
</gene>
<evidence type="ECO:0000256" key="7">
    <source>
        <dbReference type="ARBA" id="ARBA00023136"/>
    </source>
</evidence>
<name>A0A0C2JH48_9ACTN</name>
<evidence type="ECO:0000256" key="6">
    <source>
        <dbReference type="ARBA" id="ARBA00022989"/>
    </source>
</evidence>
<evidence type="ECO:0000256" key="3">
    <source>
        <dbReference type="ARBA" id="ARBA00022448"/>
    </source>
</evidence>
<keyword evidence="3" id="KW-0813">Transport</keyword>
<dbReference type="OrthoDB" id="3733837at2"/>
<dbReference type="PANTHER" id="PTHR34702:SF1">
    <property type="entry name" value="NA(+)_H(+) ANTIPORTER SUBUNIT F"/>
    <property type="match status" value="1"/>
</dbReference>
<dbReference type="PANTHER" id="PTHR34702">
    <property type="entry name" value="NA(+)/H(+) ANTIPORTER SUBUNIT F1"/>
    <property type="match status" value="1"/>
</dbReference>
<keyword evidence="6 8" id="KW-1133">Transmembrane helix</keyword>
<accession>A0A0C2JH48</accession>
<dbReference type="InterPro" id="IPR007208">
    <property type="entry name" value="MrpF/PhaF-like"/>
</dbReference>
<protein>
    <recommendedName>
        <fullName evidence="11">Sodium:proton antiporter</fullName>
    </recommendedName>
</protein>
<feature type="transmembrane region" description="Helical" evidence="8">
    <location>
        <begin position="6"/>
        <end position="24"/>
    </location>
</feature>
<keyword evidence="7 8" id="KW-0472">Membrane</keyword>
<evidence type="ECO:0000313" key="10">
    <source>
        <dbReference type="Proteomes" id="UP000031675"/>
    </source>
</evidence>
<dbReference type="RefSeq" id="WP_040274206.1">
    <property type="nucleotide sequence ID" value="NZ_JROO01000028.1"/>
</dbReference>